<evidence type="ECO:0000313" key="11">
    <source>
        <dbReference type="EMBL" id="MFC5382012.1"/>
    </source>
</evidence>
<dbReference type="Gene3D" id="3.30.870.10">
    <property type="entry name" value="Endonuclease Chain A"/>
    <property type="match status" value="2"/>
</dbReference>
<accession>A0ABW0GR56</accession>
<feature type="domain" description="PLD phosphodiesterase" evidence="10">
    <location>
        <begin position="421"/>
        <end position="448"/>
    </location>
</feature>
<dbReference type="NCBIfam" id="TIGR04265">
    <property type="entry name" value="bac_cardiolipin"/>
    <property type="match status" value="1"/>
</dbReference>
<evidence type="ECO:0000256" key="4">
    <source>
        <dbReference type="ARBA" id="ARBA00022692"/>
    </source>
</evidence>
<dbReference type="PROSITE" id="PS50035">
    <property type="entry name" value="PLD"/>
    <property type="match status" value="2"/>
</dbReference>
<keyword evidence="7 9" id="KW-0472">Membrane</keyword>
<dbReference type="PANTHER" id="PTHR21248:SF22">
    <property type="entry name" value="PHOSPHOLIPASE D"/>
    <property type="match status" value="1"/>
</dbReference>
<keyword evidence="6 9" id="KW-1133">Transmembrane helix</keyword>
<dbReference type="InterPro" id="IPR025202">
    <property type="entry name" value="PLD-like_dom"/>
</dbReference>
<keyword evidence="5" id="KW-0677">Repeat</keyword>
<dbReference type="EC" id="2.7.8.-" evidence="8"/>
<gene>
    <name evidence="11" type="primary">cls</name>
    <name evidence="11" type="ORF">ACFPJ6_14640</name>
</gene>
<evidence type="ECO:0000256" key="8">
    <source>
        <dbReference type="NCBIfam" id="TIGR04265"/>
    </source>
</evidence>
<keyword evidence="12" id="KW-1185">Reference proteome</keyword>
<evidence type="ECO:0000256" key="3">
    <source>
        <dbReference type="ARBA" id="ARBA00022679"/>
    </source>
</evidence>
<dbReference type="RefSeq" id="WP_340270116.1">
    <property type="nucleotide sequence ID" value="NZ_JBBEOG010000005.1"/>
</dbReference>
<keyword evidence="4 9" id="KW-0812">Transmembrane</keyword>
<dbReference type="InterPro" id="IPR001736">
    <property type="entry name" value="PLipase_D/transphosphatidylase"/>
</dbReference>
<evidence type="ECO:0000256" key="9">
    <source>
        <dbReference type="SAM" id="Phobius"/>
    </source>
</evidence>
<feature type="transmembrane region" description="Helical" evidence="9">
    <location>
        <begin position="21"/>
        <end position="43"/>
    </location>
</feature>
<dbReference type="PANTHER" id="PTHR21248">
    <property type="entry name" value="CARDIOLIPIN SYNTHASE"/>
    <property type="match status" value="1"/>
</dbReference>
<dbReference type="SUPFAM" id="SSF56024">
    <property type="entry name" value="Phospholipase D/nuclease"/>
    <property type="match status" value="2"/>
</dbReference>
<comment type="caution">
    <text evidence="11">The sequence shown here is derived from an EMBL/GenBank/DDBJ whole genome shotgun (WGS) entry which is preliminary data.</text>
</comment>
<evidence type="ECO:0000256" key="6">
    <source>
        <dbReference type="ARBA" id="ARBA00022989"/>
    </source>
</evidence>
<feature type="transmembrane region" description="Helical" evidence="9">
    <location>
        <begin position="55"/>
        <end position="76"/>
    </location>
</feature>
<dbReference type="EMBL" id="JBHSLD010000014">
    <property type="protein sequence ID" value="MFC5382012.1"/>
    <property type="molecule type" value="Genomic_DNA"/>
</dbReference>
<evidence type="ECO:0000256" key="5">
    <source>
        <dbReference type="ARBA" id="ARBA00022737"/>
    </source>
</evidence>
<evidence type="ECO:0000256" key="2">
    <source>
        <dbReference type="ARBA" id="ARBA00022475"/>
    </source>
</evidence>
<organism evidence="11 12">
    <name type="scientific">Aquipuribacter nitratireducens</name>
    <dbReference type="NCBI Taxonomy" id="650104"/>
    <lineage>
        <taxon>Bacteria</taxon>
        <taxon>Bacillati</taxon>
        <taxon>Actinomycetota</taxon>
        <taxon>Actinomycetes</taxon>
        <taxon>Micrococcales</taxon>
        <taxon>Intrasporangiaceae</taxon>
        <taxon>Aquipuribacter</taxon>
    </lineage>
</organism>
<evidence type="ECO:0000313" key="12">
    <source>
        <dbReference type="Proteomes" id="UP001596122"/>
    </source>
</evidence>
<dbReference type="CDD" id="cd09158">
    <property type="entry name" value="PLDc_EcCLS_like_2"/>
    <property type="match status" value="1"/>
</dbReference>
<name>A0ABW0GR56_9MICO</name>
<evidence type="ECO:0000256" key="7">
    <source>
        <dbReference type="ARBA" id="ARBA00023136"/>
    </source>
</evidence>
<dbReference type="SMART" id="SM00155">
    <property type="entry name" value="PLDc"/>
    <property type="match status" value="2"/>
</dbReference>
<comment type="subcellular location">
    <subcellularLocation>
        <location evidence="1">Cell membrane</location>
    </subcellularLocation>
</comment>
<evidence type="ECO:0000256" key="1">
    <source>
        <dbReference type="ARBA" id="ARBA00004236"/>
    </source>
</evidence>
<dbReference type="InterPro" id="IPR022924">
    <property type="entry name" value="Cardiolipin_synthase"/>
</dbReference>
<keyword evidence="3" id="KW-0808">Transferase</keyword>
<dbReference type="Proteomes" id="UP001596122">
    <property type="component" value="Unassembled WGS sequence"/>
</dbReference>
<reference evidence="12" key="1">
    <citation type="journal article" date="2019" name="Int. J. Syst. Evol. Microbiol.">
        <title>The Global Catalogue of Microorganisms (GCM) 10K type strain sequencing project: providing services to taxonomists for standard genome sequencing and annotation.</title>
        <authorList>
            <consortium name="The Broad Institute Genomics Platform"/>
            <consortium name="The Broad Institute Genome Sequencing Center for Infectious Disease"/>
            <person name="Wu L."/>
            <person name="Ma J."/>
        </authorList>
    </citation>
    <scope>NUCLEOTIDE SEQUENCE [LARGE SCALE GENOMIC DNA]</scope>
    <source>
        <strain evidence="12">CCUG 43114</strain>
    </source>
</reference>
<dbReference type="Pfam" id="PF13091">
    <property type="entry name" value="PLDc_2"/>
    <property type="match status" value="2"/>
</dbReference>
<evidence type="ECO:0000259" key="10">
    <source>
        <dbReference type="PROSITE" id="PS50035"/>
    </source>
</evidence>
<feature type="domain" description="PLD phosphodiesterase" evidence="10">
    <location>
        <begin position="236"/>
        <end position="263"/>
    </location>
</feature>
<sequence>MRAAAVLATGADRTLETPGEVAGGVVTLVLLVALVVSALWVGLVVVPRDRRPSSALAWMLLIYLLPLAGLLAFALIGSPKLPVSRRDRQREMDRRIEARVEREGRAHDPTPGPAWLDGVVRQNTRVGRLPMLRGNAATLHGDYDAAILAMADDIASAREHVHVEFYILSLDDTTEPFFAALEQAVANGADVRVLFDHIGSAGYPGYRATRERLTRAGVRWALMLPVQPWRGRYQRPDLRNHRKLVVVDGAVGWAGSQNLIDRSYDKPANVRRGLQWQDLMVRLRGPAVQALDAVFVTDWYSETDELLGVRAPLRPRDARGAASEGPVAVQVLPSGPGFETDNNLLMFDALLFAARTRVSITSPYFVPDESLLAAVVAAALRGCDVELFVPARADQALVHHAQRSYYEELLRAGVRIFLYPAPYVLHAKHVSIDDDVAVIGSSDLDIRSFALDLESSLLCHDRAFVDALREVEDSYRARSRELTLAEWVHRPRHQRVLDNLARLTSAVQ</sequence>
<protein>
    <recommendedName>
        <fullName evidence="8">Cardiolipin synthase</fullName>
        <ecNumber evidence="8">2.7.8.-</ecNumber>
    </recommendedName>
</protein>
<proteinExistence type="predicted"/>
<keyword evidence="2" id="KW-1003">Cell membrane</keyword>